<keyword evidence="4 9" id="KW-0812">Transmembrane</keyword>
<accession>A0ABR4P9G6</accession>
<evidence type="ECO:0000256" key="6">
    <source>
        <dbReference type="ARBA" id="ARBA00022927"/>
    </source>
</evidence>
<sequence length="225" mass="25381">MDPITTTTAPQAVNEKDAYNEKKASIDVEVHSLGLADDPYDDATKIYVPAEDEEFIDPRLKNYPIPVVAKTVSLHNDFNEPILTFRYFVLTTFWVVVGCGVSSFYYFKPYQISLTSYAVQLLSWGMGNAMAKYLPKAEHTTFGYKWSLNPGPWNAKEHALIVVSYWGSCYTAYGLGPLSALELYYGKKMNAGWGILFLITTQMIGYGFAGLFRDILVRPPKIYCE</sequence>
<protein>
    <recommendedName>
        <fullName evidence="12">Oligopeptide transporter</fullName>
    </recommendedName>
</protein>
<evidence type="ECO:0000256" key="9">
    <source>
        <dbReference type="SAM" id="Phobius"/>
    </source>
</evidence>
<evidence type="ECO:0000256" key="4">
    <source>
        <dbReference type="ARBA" id="ARBA00022692"/>
    </source>
</evidence>
<comment type="subcellular location">
    <subcellularLocation>
        <location evidence="1">Membrane</location>
        <topology evidence="1">Multi-pass membrane protein</topology>
    </subcellularLocation>
</comment>
<evidence type="ECO:0000256" key="5">
    <source>
        <dbReference type="ARBA" id="ARBA00022856"/>
    </source>
</evidence>
<evidence type="ECO:0000313" key="10">
    <source>
        <dbReference type="EMBL" id="KAL3419939.1"/>
    </source>
</evidence>
<name>A0ABR4P9G6_9HELO</name>
<evidence type="ECO:0000256" key="8">
    <source>
        <dbReference type="ARBA" id="ARBA00023136"/>
    </source>
</evidence>
<comment type="similarity">
    <text evidence="2">Belongs to the oligopeptide OPT transporter family.</text>
</comment>
<keyword evidence="5" id="KW-0571">Peptide transport</keyword>
<dbReference type="PANTHER" id="PTHR22601">
    <property type="entry name" value="ISP4 LIKE PROTEIN"/>
    <property type="match status" value="1"/>
</dbReference>
<proteinExistence type="inferred from homology"/>
<evidence type="ECO:0000256" key="1">
    <source>
        <dbReference type="ARBA" id="ARBA00004141"/>
    </source>
</evidence>
<dbReference type="Pfam" id="PF03169">
    <property type="entry name" value="OPT"/>
    <property type="match status" value="1"/>
</dbReference>
<feature type="transmembrane region" description="Helical" evidence="9">
    <location>
        <begin position="191"/>
        <end position="212"/>
    </location>
</feature>
<feature type="transmembrane region" description="Helical" evidence="9">
    <location>
        <begin position="87"/>
        <end position="107"/>
    </location>
</feature>
<evidence type="ECO:0000256" key="2">
    <source>
        <dbReference type="ARBA" id="ARBA00008807"/>
    </source>
</evidence>
<dbReference type="InterPro" id="IPR004648">
    <property type="entry name" value="Oligpept_transpt"/>
</dbReference>
<dbReference type="Proteomes" id="UP001629113">
    <property type="component" value="Unassembled WGS sequence"/>
</dbReference>
<keyword evidence="8 9" id="KW-0472">Membrane</keyword>
<dbReference type="EMBL" id="JBFCZG010000007">
    <property type="protein sequence ID" value="KAL3419939.1"/>
    <property type="molecule type" value="Genomic_DNA"/>
</dbReference>
<keyword evidence="11" id="KW-1185">Reference proteome</keyword>
<gene>
    <name evidence="10" type="ORF">PVAG01_08438</name>
</gene>
<evidence type="ECO:0008006" key="12">
    <source>
        <dbReference type="Google" id="ProtNLM"/>
    </source>
</evidence>
<comment type="caution">
    <text evidence="10">The sequence shown here is derived from an EMBL/GenBank/DDBJ whole genome shotgun (WGS) entry which is preliminary data.</text>
</comment>
<dbReference type="InterPro" id="IPR004813">
    <property type="entry name" value="OPT"/>
</dbReference>
<evidence type="ECO:0000256" key="7">
    <source>
        <dbReference type="ARBA" id="ARBA00022989"/>
    </source>
</evidence>
<evidence type="ECO:0000256" key="3">
    <source>
        <dbReference type="ARBA" id="ARBA00022448"/>
    </source>
</evidence>
<reference evidence="10 11" key="1">
    <citation type="submission" date="2024-06" db="EMBL/GenBank/DDBJ databases">
        <title>Complete genome of Phlyctema vagabunda strain 19-DSS-EL-015.</title>
        <authorList>
            <person name="Fiorenzani C."/>
        </authorList>
    </citation>
    <scope>NUCLEOTIDE SEQUENCE [LARGE SCALE GENOMIC DNA]</scope>
    <source>
        <strain evidence="10 11">19-DSS-EL-015</strain>
    </source>
</reference>
<organism evidence="10 11">
    <name type="scientific">Phlyctema vagabunda</name>
    <dbReference type="NCBI Taxonomy" id="108571"/>
    <lineage>
        <taxon>Eukaryota</taxon>
        <taxon>Fungi</taxon>
        <taxon>Dikarya</taxon>
        <taxon>Ascomycota</taxon>
        <taxon>Pezizomycotina</taxon>
        <taxon>Leotiomycetes</taxon>
        <taxon>Helotiales</taxon>
        <taxon>Dermateaceae</taxon>
        <taxon>Phlyctema</taxon>
    </lineage>
</organism>
<keyword evidence="7 9" id="KW-1133">Transmembrane helix</keyword>
<keyword evidence="6" id="KW-0653">Protein transport</keyword>
<keyword evidence="3" id="KW-0813">Transport</keyword>
<evidence type="ECO:0000313" key="11">
    <source>
        <dbReference type="Proteomes" id="UP001629113"/>
    </source>
</evidence>